<comment type="caution">
    <text evidence="3">The sequence shown here is derived from an EMBL/GenBank/DDBJ whole genome shotgun (WGS) entry which is preliminary data.</text>
</comment>
<protein>
    <submittedName>
        <fullName evidence="3">Phage tail length tape measure family protein</fullName>
    </submittedName>
</protein>
<proteinExistence type="predicted"/>
<dbReference type="Pfam" id="PF06791">
    <property type="entry name" value="TMP_2"/>
    <property type="match status" value="1"/>
</dbReference>
<dbReference type="EMBL" id="JBHLSS010000094">
    <property type="protein sequence ID" value="MFC0710734.1"/>
    <property type="molecule type" value="Genomic_DNA"/>
</dbReference>
<dbReference type="PANTHER" id="PTHR23159">
    <property type="entry name" value="CENTROSOMAL PROTEIN 2"/>
    <property type="match status" value="1"/>
</dbReference>
<dbReference type="Proteomes" id="UP001589891">
    <property type="component" value="Unassembled WGS sequence"/>
</dbReference>
<keyword evidence="4" id="KW-1185">Reference proteome</keyword>
<organism evidence="3 4">
    <name type="scientific">Azorhizophilus paspali</name>
    <name type="common">Azotobacter paspali</name>
    <dbReference type="NCBI Taxonomy" id="69963"/>
    <lineage>
        <taxon>Bacteria</taxon>
        <taxon>Pseudomonadati</taxon>
        <taxon>Pseudomonadota</taxon>
        <taxon>Gammaproteobacteria</taxon>
        <taxon>Pseudomonadales</taxon>
        <taxon>Pseudomonadaceae</taxon>
        <taxon>Azorhizophilus</taxon>
    </lineage>
</organism>
<dbReference type="PANTHER" id="PTHR23159:SF60">
    <property type="entry name" value="SPINDLE ASSEMBLY ABNORMAL PROTEIN 4"/>
    <property type="match status" value="1"/>
</dbReference>
<accession>A0ABV6SMH9</accession>
<dbReference type="RefSeq" id="WP_376947116.1">
    <property type="nucleotide sequence ID" value="NZ_CP171449.1"/>
</dbReference>
<evidence type="ECO:0000313" key="4">
    <source>
        <dbReference type="Proteomes" id="UP001589891"/>
    </source>
</evidence>
<evidence type="ECO:0000259" key="2">
    <source>
        <dbReference type="Pfam" id="PF06791"/>
    </source>
</evidence>
<feature type="coiled-coil region" evidence="1">
    <location>
        <begin position="416"/>
        <end position="443"/>
    </location>
</feature>
<reference evidence="3 4" key="1">
    <citation type="submission" date="2024-09" db="EMBL/GenBank/DDBJ databases">
        <authorList>
            <person name="Sun Q."/>
            <person name="Mori K."/>
        </authorList>
    </citation>
    <scope>NUCLEOTIDE SEQUENCE [LARGE SCALE GENOMIC DNA]</scope>
    <source>
        <strain evidence="3 4">NCAIM B.01794</strain>
    </source>
</reference>
<feature type="coiled-coil region" evidence="1">
    <location>
        <begin position="616"/>
        <end position="643"/>
    </location>
</feature>
<evidence type="ECO:0000256" key="1">
    <source>
        <dbReference type="SAM" id="Coils"/>
    </source>
</evidence>
<sequence length="935" mass="100941">MATDSLGTLSVDLIANTGSFERGMDAAERKLSRTTRDFQRQEQAAESLVGRIDPVVGAINRLVKEQAELEKHFKAGIIPTGEFERLNKILNEQLDAVQRGNRGLTNGAMSAKAYENALRGVPAQFTDIAVSLAAGQPPLMVLLQQGGQLKDMFGGIGPAAKALGGYIAGLITPTAGLASVVGVLALTFYDAEKRASEFNKAVFAGNNASGVTGSGLAQIAEQASAVTGSLSSADKAAIALASSAKVGESQLKNLIEATIAIAETTGKEVDEVAKSLAGMGDNATDAAAKISEQYGLLTYEQFQVIKAIDEQGESQKALDTLSEKLNRNAQERLRQYRESLSDVERDWIDIKNAIGEAYSLFRSQLFPNLGQEIEIVQNILRTRQEGGVTGALSNLFGFGGNSTEELQKTLDSLLKRQKADKEAAEASAEFGEANQKLIELDKKLNDQLDDSSKLSKREGAVKKLKEQFLDLYKSAAITGRTPDLLEGVDYDGQNFSGGAYDKLLAEINERTKEKAPKAYREDAGQRMLDNLRKQYAEIQAQNAALNEQDKVNQKLGVQASALAAWEQQLADIKENKNLTADQKSILANADLISAQLKRNAALEKEVALRKQTFDEQKKAQEDYKQLIADLRTDEERLTDQTRERLKVLDAMQGLEPNERNQVAARIAGAATTDAPKFGGLAPEVGGAFGELLKIDQAEEELAEWYAAQLKMLDQFRKERGELTATWDAEELAVKKQHEDALAQIEQARQVAQLAAAESIFGDLASMTAQFAGEQSGTYKALFAVSKAFAIADSVIQIQNALAKAANNPWPANLAAMASVAAATAGIVSNIAAIGMAHDGIDSVPETGTWLLQKGERVTTAETSAKLDATLEDVQKNQNSASNSGSMPVSQTFNINGDVSQQTVDLVTRAMRQTMQAIQQDARMNGPIMQTIRRKM</sequence>
<evidence type="ECO:0000313" key="3">
    <source>
        <dbReference type="EMBL" id="MFC0710734.1"/>
    </source>
</evidence>
<dbReference type="Pfam" id="PF24622">
    <property type="entry name" value="TMP_4"/>
    <property type="match status" value="1"/>
</dbReference>
<feature type="coiled-coil region" evidence="1">
    <location>
        <begin position="521"/>
        <end position="582"/>
    </location>
</feature>
<gene>
    <name evidence="3" type="ORF">ACFFGX_14655</name>
</gene>
<dbReference type="InterPro" id="IPR009628">
    <property type="entry name" value="Phage_tape_measure_N"/>
</dbReference>
<name>A0ABV6SMH9_AZOPA</name>
<keyword evidence="1" id="KW-0175">Coiled coil</keyword>
<feature type="domain" description="Bacteriophage tail tape measure N-terminal" evidence="2">
    <location>
        <begin position="105"/>
        <end position="306"/>
    </location>
</feature>